<accession>A0A484HE49</accession>
<dbReference type="PROSITE" id="PS00284">
    <property type="entry name" value="SERPIN"/>
    <property type="match status" value="1"/>
</dbReference>
<dbReference type="InterPro" id="IPR036186">
    <property type="entry name" value="Serpin_sf"/>
</dbReference>
<dbReference type="AlphaFoldDB" id="A0A484HE49"/>
<feature type="region of interest" description="Disordered" evidence="2">
    <location>
        <begin position="37"/>
        <end position="60"/>
    </location>
</feature>
<organism evidence="4">
    <name type="scientific">uncultured Desulfobacteraceae bacterium</name>
    <dbReference type="NCBI Taxonomy" id="218296"/>
    <lineage>
        <taxon>Bacteria</taxon>
        <taxon>Pseudomonadati</taxon>
        <taxon>Thermodesulfobacteriota</taxon>
        <taxon>Desulfobacteria</taxon>
        <taxon>Desulfobacterales</taxon>
        <taxon>Desulfobacteraceae</taxon>
        <taxon>environmental samples</taxon>
    </lineage>
</organism>
<evidence type="ECO:0000313" key="4">
    <source>
        <dbReference type="EMBL" id="VEN73518.1"/>
    </source>
</evidence>
<feature type="domain" description="Serpin" evidence="3">
    <location>
        <begin position="238"/>
        <end position="591"/>
    </location>
</feature>
<dbReference type="EMBL" id="CAACVI010000011">
    <property type="protein sequence ID" value="VEN73518.1"/>
    <property type="molecule type" value="Genomic_DNA"/>
</dbReference>
<dbReference type="InterPro" id="IPR042178">
    <property type="entry name" value="Serpin_sf_1"/>
</dbReference>
<dbReference type="PANTHER" id="PTHR11461">
    <property type="entry name" value="SERINE PROTEASE INHIBITOR, SERPIN"/>
    <property type="match status" value="1"/>
</dbReference>
<dbReference type="GO" id="GO:0005615">
    <property type="term" value="C:extracellular space"/>
    <property type="evidence" value="ECO:0007669"/>
    <property type="project" value="InterPro"/>
</dbReference>
<dbReference type="InterPro" id="IPR023795">
    <property type="entry name" value="Serpin_CS"/>
</dbReference>
<sequence>MKKIWALTLAAGFFFAARSYEQAQAQARFQGAFQAKWAGAQTEPPPPGKPASSEKQPDAKMNESIIEKIEKSEKKWRELKKKWRGNYSYKKRFSSWTGFGNETTIVVRNNRVEERHYREWRGDSAAPEGEKWVEKGPRAGSHKKGAKALTLDALYQKAKAVAGKAPGPHEKMYVRFDRRGLLNACFYINVRIMDDAPGEGVDIAAIKPDGAPDIPGETDADDATGALSLVMGNAAFAVKLYGELGASEGNLFFSPHGISTAMAMTDAGARENTAKEIKNALNFEIDPPRLSAAFKKLNQKLAAHASESGQQLIIANGLSLTGGDVSPGFKAALKNDYDAEVFAGDLDPINEWVKKKTKGKIKKILEKLDPYSVCVLLNAICFKGLWQNPFKEIHTRQAPFKFPDGKQTTVSLMYQKSDFKLLDEKNFQAAEIPCKENRMSMIVLLPRNVDGLGKLESGLTHRNLEKWLAALDQTRAREARLFLPKFKFETGYDLAAPLKNMGVKDAFDANGKADFRGMGWPKGKLFISRIKHKAFVEVNEEGAEAAAATAVEMAARSIRRYPVFRADHPFLFIIKDNETGAILFMGRVADPGGT</sequence>
<evidence type="ECO:0000256" key="2">
    <source>
        <dbReference type="SAM" id="MobiDB-lite"/>
    </source>
</evidence>
<reference evidence="4" key="1">
    <citation type="submission" date="2019-01" db="EMBL/GenBank/DDBJ databases">
        <authorList>
            <consortium name="Genoscope - CEA"/>
            <person name="William W."/>
        </authorList>
    </citation>
    <scope>NUCLEOTIDE SEQUENCE</scope>
    <source>
        <strain evidence="4">CR-1</strain>
    </source>
</reference>
<dbReference type="InterPro" id="IPR042185">
    <property type="entry name" value="Serpin_sf_2"/>
</dbReference>
<dbReference type="Gene3D" id="2.30.39.10">
    <property type="entry name" value="Alpha-1-antitrypsin, domain 1"/>
    <property type="match status" value="1"/>
</dbReference>
<dbReference type="InterPro" id="IPR000215">
    <property type="entry name" value="Serpin_fam"/>
</dbReference>
<dbReference type="SMART" id="SM00093">
    <property type="entry name" value="SERPIN"/>
    <property type="match status" value="1"/>
</dbReference>
<evidence type="ECO:0000256" key="1">
    <source>
        <dbReference type="RuleBase" id="RU000411"/>
    </source>
</evidence>
<name>A0A484HE49_9BACT</name>
<dbReference type="PANTHER" id="PTHR11461:SF211">
    <property type="entry name" value="GH10112P-RELATED"/>
    <property type="match status" value="1"/>
</dbReference>
<comment type="similarity">
    <text evidence="1">Belongs to the serpin family.</text>
</comment>
<proteinExistence type="inferred from homology"/>
<dbReference type="InterPro" id="IPR023796">
    <property type="entry name" value="Serpin_dom"/>
</dbReference>
<gene>
    <name evidence="4" type="ORF">EPICR_190018</name>
</gene>
<protein>
    <submittedName>
        <fullName evidence="4">Putative serine protease inhibitor</fullName>
    </submittedName>
</protein>
<dbReference type="Gene3D" id="3.30.497.10">
    <property type="entry name" value="Antithrombin, subunit I, domain 2"/>
    <property type="match status" value="1"/>
</dbReference>
<dbReference type="GO" id="GO:0004867">
    <property type="term" value="F:serine-type endopeptidase inhibitor activity"/>
    <property type="evidence" value="ECO:0007669"/>
    <property type="project" value="InterPro"/>
</dbReference>
<dbReference type="FunFam" id="2.10.310.10:FF:000001">
    <property type="entry name" value="Serpin family A member 1"/>
    <property type="match status" value="1"/>
</dbReference>
<dbReference type="SUPFAM" id="SSF56574">
    <property type="entry name" value="Serpins"/>
    <property type="match status" value="1"/>
</dbReference>
<dbReference type="Pfam" id="PF00079">
    <property type="entry name" value="Serpin"/>
    <property type="match status" value="1"/>
</dbReference>
<evidence type="ECO:0000259" key="3">
    <source>
        <dbReference type="SMART" id="SM00093"/>
    </source>
</evidence>